<accession>A0A7S1FRE3</accession>
<evidence type="ECO:0000256" key="2">
    <source>
        <dbReference type="SAM" id="SignalP"/>
    </source>
</evidence>
<proteinExistence type="inferred from homology"/>
<feature type="chain" id="PRO_5031017464" description="Glutathione transferase" evidence="2">
    <location>
        <begin position="31"/>
        <end position="282"/>
    </location>
</feature>
<dbReference type="InterPro" id="IPR004046">
    <property type="entry name" value="GST_C"/>
</dbReference>
<evidence type="ECO:0008006" key="6">
    <source>
        <dbReference type="Google" id="ProtNLM"/>
    </source>
</evidence>
<feature type="domain" description="GST N-terminal" evidence="3">
    <location>
        <begin position="1"/>
        <end position="139"/>
    </location>
</feature>
<dbReference type="AlphaFoldDB" id="A0A7S1FRE3"/>
<dbReference type="Gene3D" id="1.20.1050.10">
    <property type="match status" value="1"/>
</dbReference>
<name>A0A7S1FRE3_9STRA</name>
<evidence type="ECO:0000259" key="4">
    <source>
        <dbReference type="PROSITE" id="PS50405"/>
    </source>
</evidence>
<feature type="domain" description="GST C-terminal" evidence="4">
    <location>
        <begin position="144"/>
        <end position="279"/>
    </location>
</feature>
<organism evidence="5">
    <name type="scientific">Corethron hystrix</name>
    <dbReference type="NCBI Taxonomy" id="216773"/>
    <lineage>
        <taxon>Eukaryota</taxon>
        <taxon>Sar</taxon>
        <taxon>Stramenopiles</taxon>
        <taxon>Ochrophyta</taxon>
        <taxon>Bacillariophyta</taxon>
        <taxon>Coscinodiscophyceae</taxon>
        <taxon>Corethrophycidae</taxon>
        <taxon>Corethrales</taxon>
        <taxon>Corethraceae</taxon>
        <taxon>Corethron</taxon>
    </lineage>
</organism>
<dbReference type="InterPro" id="IPR010987">
    <property type="entry name" value="Glutathione-S-Trfase_C-like"/>
</dbReference>
<dbReference type="Gene3D" id="3.40.30.10">
    <property type="entry name" value="Glutaredoxin"/>
    <property type="match status" value="1"/>
</dbReference>
<evidence type="ECO:0000256" key="1">
    <source>
        <dbReference type="ARBA" id="ARBA00007409"/>
    </source>
</evidence>
<keyword evidence="2" id="KW-0732">Signal</keyword>
<dbReference type="PROSITE" id="PS50404">
    <property type="entry name" value="GST_NTER"/>
    <property type="match status" value="1"/>
</dbReference>
<comment type="similarity">
    <text evidence="1">Belongs to the GST superfamily.</text>
</comment>
<dbReference type="PANTHER" id="PTHR44051:SF8">
    <property type="entry name" value="GLUTATHIONE S-TRANSFERASE GSTA"/>
    <property type="match status" value="1"/>
</dbReference>
<feature type="signal peptide" evidence="2">
    <location>
        <begin position="1"/>
        <end position="30"/>
    </location>
</feature>
<dbReference type="InterPro" id="IPR004045">
    <property type="entry name" value="Glutathione_S-Trfase_N"/>
</dbReference>
<dbReference type="SUPFAM" id="SSF52833">
    <property type="entry name" value="Thioredoxin-like"/>
    <property type="match status" value="1"/>
</dbReference>
<dbReference type="Pfam" id="PF00043">
    <property type="entry name" value="GST_C"/>
    <property type="match status" value="1"/>
</dbReference>
<sequence length="282" mass="29824">MTLLSNLQNPRAALAIMLLAAATFAPKASSAATPRDTTTFLVPIGRERPTAVGTGGASTSLSASSVEPVVLFGSQGSRSPLVNWGAYELGVPLRMADDLSANPHPFGQIPCLTDDAGRTVVFESGAILGYLQSKADAGEDGDIGAGRRAEIDSWIAWANASLDPICFLEVDGKVYDTGLKKPNRRVDALDRILAGRQYLLGDGDENFSLADVAVAAYLLYVPQFFRGIDLGRWPNVVRYMGDCASREAYGKAFGPNVQGSLVAALAAMDGGGEEKKKMFGIF</sequence>
<gene>
    <name evidence="5" type="ORF">CHYS00102_LOCUS12377</name>
</gene>
<dbReference type="PANTHER" id="PTHR44051">
    <property type="entry name" value="GLUTATHIONE S-TRANSFERASE-RELATED"/>
    <property type="match status" value="1"/>
</dbReference>
<dbReference type="InterPro" id="IPR036249">
    <property type="entry name" value="Thioredoxin-like_sf"/>
</dbReference>
<reference evidence="5" key="1">
    <citation type="submission" date="2021-01" db="EMBL/GenBank/DDBJ databases">
        <authorList>
            <person name="Corre E."/>
            <person name="Pelletier E."/>
            <person name="Niang G."/>
            <person name="Scheremetjew M."/>
            <person name="Finn R."/>
            <person name="Kale V."/>
            <person name="Holt S."/>
            <person name="Cochrane G."/>
            <person name="Meng A."/>
            <person name="Brown T."/>
            <person name="Cohen L."/>
        </authorList>
    </citation>
    <scope>NUCLEOTIDE SEQUENCE</scope>
    <source>
        <strain evidence="5">308</strain>
    </source>
</reference>
<protein>
    <recommendedName>
        <fullName evidence="6">Glutathione transferase</fullName>
    </recommendedName>
</protein>
<dbReference type="EMBL" id="HBFR01016951">
    <property type="protein sequence ID" value="CAD8885180.1"/>
    <property type="molecule type" value="Transcribed_RNA"/>
</dbReference>
<evidence type="ECO:0000259" key="3">
    <source>
        <dbReference type="PROSITE" id="PS50404"/>
    </source>
</evidence>
<evidence type="ECO:0000313" key="5">
    <source>
        <dbReference type="EMBL" id="CAD8885180.1"/>
    </source>
</evidence>
<dbReference type="SUPFAM" id="SSF47616">
    <property type="entry name" value="GST C-terminal domain-like"/>
    <property type="match status" value="1"/>
</dbReference>
<dbReference type="PROSITE" id="PS50405">
    <property type="entry name" value="GST_CTER"/>
    <property type="match status" value="1"/>
</dbReference>
<dbReference type="InterPro" id="IPR036282">
    <property type="entry name" value="Glutathione-S-Trfase_C_sf"/>
</dbReference>